<comment type="similarity">
    <text evidence="1">Belongs to the SPC24 family.</text>
</comment>
<dbReference type="GO" id="GO:0005634">
    <property type="term" value="C:nucleus"/>
    <property type="evidence" value="ECO:0007669"/>
    <property type="project" value="UniProtKB-SubCell"/>
</dbReference>
<sequence>MGDLHLRDGNQKLISYSDDLVGLLKNTRDLSNLSQYLEGADMLQLYSDQDALEVQNSLKDVQNNINECQRRIGEAKREVIPDADLDSLQKELEEQLQKEHSLQEELSILSDDIKKLECQGGSVEERKKTLKKAESTELREQRKLSMYASVTNIIPNLDDPTGISGYIVERNKKVVEKFNFEQSNASPGEACNKLWKMINQ</sequence>
<dbReference type="EMBL" id="JBBNAE010000005">
    <property type="protein sequence ID" value="KAK9124773.1"/>
    <property type="molecule type" value="Genomic_DNA"/>
</dbReference>
<proteinExistence type="inferred from homology"/>
<keyword evidence="1" id="KW-0158">Chromosome</keyword>
<dbReference type="InterPro" id="IPR013252">
    <property type="entry name" value="Ndc80_Spc24"/>
</dbReference>
<evidence type="ECO:0000313" key="3">
    <source>
        <dbReference type="EMBL" id="KAK9124773.1"/>
    </source>
</evidence>
<keyword evidence="1" id="KW-0137">Centromere</keyword>
<dbReference type="InterPro" id="IPR044951">
    <property type="entry name" value="SPC24-like"/>
</dbReference>
<gene>
    <name evidence="3" type="ORF">Sjap_014375</name>
</gene>
<keyword evidence="1" id="KW-0498">Mitosis</keyword>
<keyword evidence="2" id="KW-0175">Coiled coil</keyword>
<dbReference type="AlphaFoldDB" id="A0AAP0J1K1"/>
<comment type="function">
    <text evidence="1">Acts as a component of the essential kinetochore-associated NDC80 complex, which is required for chromosome segregation and spindle checkpoint activity.</text>
</comment>
<organism evidence="3 4">
    <name type="scientific">Stephania japonica</name>
    <dbReference type="NCBI Taxonomy" id="461633"/>
    <lineage>
        <taxon>Eukaryota</taxon>
        <taxon>Viridiplantae</taxon>
        <taxon>Streptophyta</taxon>
        <taxon>Embryophyta</taxon>
        <taxon>Tracheophyta</taxon>
        <taxon>Spermatophyta</taxon>
        <taxon>Magnoliopsida</taxon>
        <taxon>Ranunculales</taxon>
        <taxon>Menispermaceae</taxon>
        <taxon>Menispermoideae</taxon>
        <taxon>Cissampelideae</taxon>
        <taxon>Stephania</taxon>
    </lineage>
</organism>
<keyword evidence="1" id="KW-0995">Kinetochore</keyword>
<comment type="subunit">
    <text evidence="1">Component of the NDC80 complex.</text>
</comment>
<evidence type="ECO:0000256" key="2">
    <source>
        <dbReference type="SAM" id="Coils"/>
    </source>
</evidence>
<dbReference type="GO" id="GO:0051983">
    <property type="term" value="P:regulation of chromosome segregation"/>
    <property type="evidence" value="ECO:0007669"/>
    <property type="project" value="InterPro"/>
</dbReference>
<evidence type="ECO:0000313" key="4">
    <source>
        <dbReference type="Proteomes" id="UP001417504"/>
    </source>
</evidence>
<dbReference type="GO" id="GO:0000776">
    <property type="term" value="C:kinetochore"/>
    <property type="evidence" value="ECO:0007669"/>
    <property type="project" value="UniProtKB-KW"/>
</dbReference>
<feature type="coiled-coil region" evidence="2">
    <location>
        <begin position="51"/>
        <end position="119"/>
    </location>
</feature>
<dbReference type="GO" id="GO:0051301">
    <property type="term" value="P:cell division"/>
    <property type="evidence" value="ECO:0007669"/>
    <property type="project" value="UniProtKB-UniRule"/>
</dbReference>
<reference evidence="3 4" key="1">
    <citation type="submission" date="2024-01" db="EMBL/GenBank/DDBJ databases">
        <title>Genome assemblies of Stephania.</title>
        <authorList>
            <person name="Yang L."/>
        </authorList>
    </citation>
    <scope>NUCLEOTIDE SEQUENCE [LARGE SCALE GENOMIC DNA]</scope>
    <source>
        <strain evidence="3">QJT</strain>
        <tissue evidence="3">Leaf</tissue>
    </source>
</reference>
<dbReference type="PANTHER" id="PTHR35730">
    <property type="entry name" value="KINETOCHORE PROTEIN SPC24 HOMOLOG-RELATED"/>
    <property type="match status" value="1"/>
</dbReference>
<dbReference type="Gene3D" id="3.30.160.570">
    <property type="entry name" value="Ncd80 complex, Spc24 subunit"/>
    <property type="match status" value="1"/>
</dbReference>
<protein>
    <recommendedName>
        <fullName evidence="1">Kinetochore protein Spc24</fullName>
    </recommendedName>
</protein>
<keyword evidence="1" id="KW-0539">Nucleus</keyword>
<comment type="caution">
    <text evidence="3">The sequence shown here is derived from an EMBL/GenBank/DDBJ whole genome shotgun (WGS) entry which is preliminary data.</text>
</comment>
<keyword evidence="1" id="KW-0131">Cell cycle</keyword>
<dbReference type="Pfam" id="PF08286">
    <property type="entry name" value="Spc24"/>
    <property type="match status" value="1"/>
</dbReference>
<keyword evidence="1" id="KW-0132">Cell division</keyword>
<evidence type="ECO:0000256" key="1">
    <source>
        <dbReference type="RuleBase" id="RU368011"/>
    </source>
</evidence>
<keyword evidence="4" id="KW-1185">Reference proteome</keyword>
<dbReference type="Proteomes" id="UP001417504">
    <property type="component" value="Unassembled WGS sequence"/>
</dbReference>
<dbReference type="PANTHER" id="PTHR35730:SF2">
    <property type="entry name" value="KINETOCHORE PROTEIN SPC24 HOMOLOG-RELATED"/>
    <property type="match status" value="1"/>
</dbReference>
<comment type="subcellular location">
    <subcellularLocation>
        <location evidence="1">Nucleus</location>
    </subcellularLocation>
    <subcellularLocation>
        <location evidence="1">Chromosome</location>
        <location evidence="1">Centromere</location>
        <location evidence="1">Kinetochore</location>
    </subcellularLocation>
</comment>
<accession>A0AAP0J1K1</accession>
<name>A0AAP0J1K1_9MAGN</name>